<reference evidence="4" key="1">
    <citation type="submission" date="2017-02" db="UniProtKB">
        <authorList>
            <consortium name="WormBaseParasite"/>
        </authorList>
    </citation>
    <scope>IDENTIFICATION</scope>
</reference>
<evidence type="ECO:0000256" key="1">
    <source>
        <dbReference type="SAM" id="MobiDB-lite"/>
    </source>
</evidence>
<dbReference type="WBParaSite" id="ASIM_0000722301-mRNA-1">
    <property type="protein sequence ID" value="ASIM_0000722301-mRNA-1"/>
    <property type="gene ID" value="ASIM_0000722301"/>
</dbReference>
<name>A0A0M3JHV8_ANISI</name>
<evidence type="ECO:0000313" key="2">
    <source>
        <dbReference type="EMBL" id="VDK28256.1"/>
    </source>
</evidence>
<evidence type="ECO:0000313" key="3">
    <source>
        <dbReference type="Proteomes" id="UP000267096"/>
    </source>
</evidence>
<dbReference type="Proteomes" id="UP000267096">
    <property type="component" value="Unassembled WGS sequence"/>
</dbReference>
<feature type="region of interest" description="Disordered" evidence="1">
    <location>
        <begin position="131"/>
        <end position="150"/>
    </location>
</feature>
<gene>
    <name evidence="2" type="ORF">ASIM_LOCUS6988</name>
</gene>
<accession>A0A0M3JHV8</accession>
<proteinExistence type="predicted"/>
<dbReference type="AlphaFoldDB" id="A0A0M3JHV8"/>
<sequence length="150" mass="17592">MDTDREHFWTFRLAPTETENGPSVDGQQARFAIVNCSLICRWPPKSEFRRPPSETDQRSQFVFSIDIDGVFDWWRWRTQIVNFNRMNNGLNTSSTEYDGEIFDKDYYGGKNYPFEDYQEVCMIMQISDSQHKHASPTGKEETRSLGTILT</sequence>
<keyword evidence="3" id="KW-1185">Reference proteome</keyword>
<reference evidence="2 3" key="2">
    <citation type="submission" date="2018-11" db="EMBL/GenBank/DDBJ databases">
        <authorList>
            <consortium name="Pathogen Informatics"/>
        </authorList>
    </citation>
    <scope>NUCLEOTIDE SEQUENCE [LARGE SCALE GENOMIC DNA]</scope>
</reference>
<protein>
    <submittedName>
        <fullName evidence="4">MATH domain-containing protein</fullName>
    </submittedName>
</protein>
<dbReference type="EMBL" id="UYRR01016117">
    <property type="protein sequence ID" value="VDK28256.1"/>
    <property type="molecule type" value="Genomic_DNA"/>
</dbReference>
<organism evidence="4">
    <name type="scientific">Anisakis simplex</name>
    <name type="common">Herring worm</name>
    <dbReference type="NCBI Taxonomy" id="6269"/>
    <lineage>
        <taxon>Eukaryota</taxon>
        <taxon>Metazoa</taxon>
        <taxon>Ecdysozoa</taxon>
        <taxon>Nematoda</taxon>
        <taxon>Chromadorea</taxon>
        <taxon>Rhabditida</taxon>
        <taxon>Spirurina</taxon>
        <taxon>Ascaridomorpha</taxon>
        <taxon>Ascaridoidea</taxon>
        <taxon>Anisakidae</taxon>
        <taxon>Anisakis</taxon>
        <taxon>Anisakis simplex complex</taxon>
    </lineage>
</organism>
<evidence type="ECO:0000313" key="4">
    <source>
        <dbReference type="WBParaSite" id="ASIM_0000722301-mRNA-1"/>
    </source>
</evidence>